<evidence type="ECO:0000313" key="1">
    <source>
        <dbReference type="EMBL" id="SBW12581.1"/>
    </source>
</evidence>
<accession>A0A212KLN2</accession>
<dbReference type="EMBL" id="FLUO01000003">
    <property type="protein sequence ID" value="SBW12581.1"/>
    <property type="molecule type" value="Genomic_DNA"/>
</dbReference>
<dbReference type="PANTHER" id="PTHR10224:SF12">
    <property type="entry name" value="GLYOXALASE ELBB"/>
    <property type="match status" value="1"/>
</dbReference>
<organism evidence="1">
    <name type="scientific">uncultured Alphaproteobacteria bacterium</name>
    <dbReference type="NCBI Taxonomy" id="91750"/>
    <lineage>
        <taxon>Bacteria</taxon>
        <taxon>Pseudomonadati</taxon>
        <taxon>Pseudomonadota</taxon>
        <taxon>Alphaproteobacteria</taxon>
        <taxon>environmental samples</taxon>
    </lineage>
</organism>
<dbReference type="SUPFAM" id="SSF52317">
    <property type="entry name" value="Class I glutamine amidotransferase-like"/>
    <property type="match status" value="1"/>
</dbReference>
<proteinExistence type="predicted"/>
<dbReference type="Gene3D" id="3.40.50.880">
    <property type="match status" value="1"/>
</dbReference>
<dbReference type="PANTHER" id="PTHR10224">
    <property type="entry name" value="ES1 PROTEIN HOMOLOG, MITOCHONDRIAL"/>
    <property type="match status" value="1"/>
</dbReference>
<dbReference type="AlphaFoldDB" id="A0A212KLN2"/>
<reference evidence="1" key="1">
    <citation type="submission" date="2016-04" db="EMBL/GenBank/DDBJ databases">
        <authorList>
            <person name="Evans L.H."/>
            <person name="Alamgir A."/>
            <person name="Owens N."/>
            <person name="Weber N.D."/>
            <person name="Virtaneva K."/>
            <person name="Barbian K."/>
            <person name="Babar A."/>
            <person name="Rosenke K."/>
        </authorList>
    </citation>
    <scope>NUCLEOTIDE SEQUENCE</scope>
    <source>
        <strain evidence="1">86</strain>
    </source>
</reference>
<dbReference type="PIRSF" id="PIRSF006320">
    <property type="entry name" value="Elb2"/>
    <property type="match status" value="1"/>
</dbReference>
<sequence>MSAKPKFAVVLSGCGVYDGSEIHEAVLTLLAIDRRGASYQCFAPDVGQFHVINHAVGAPSDEARNVLVESARIARGAILPLSGYKPADYDALVFPGGFGAAKNLCTFAVDGPNCSVNPDTEAAIVSTHAAKKPIVALCIAPALVARVLGKVEVTIGNDQATAEALAAMGARHAERTHGETCVDAANRIVSSPCYMLNASVSQIADGADAAIAAAIDLM</sequence>
<name>A0A212KLN2_9PROT</name>
<dbReference type="CDD" id="cd03133">
    <property type="entry name" value="GATase1_ES1"/>
    <property type="match status" value="1"/>
</dbReference>
<dbReference type="InterPro" id="IPR026041">
    <property type="entry name" value="ElbB"/>
</dbReference>
<dbReference type="InterPro" id="IPR029062">
    <property type="entry name" value="Class_I_gatase-like"/>
</dbReference>
<protein>
    <submittedName>
        <fullName evidence="1">ES1 protein homolog, mitochondrial</fullName>
    </submittedName>
</protein>
<dbReference type="NCBIfam" id="NF008747">
    <property type="entry name" value="PRK11780.1"/>
    <property type="match status" value="1"/>
</dbReference>
<gene>
    <name evidence="1" type="primary">D10Jhu81e</name>
    <name evidence="1" type="ORF">KL86APRO_30103</name>
</gene>